<dbReference type="OrthoDB" id="8186940at2759"/>
<dbReference type="PANTHER" id="PTHR21398:SF21">
    <property type="entry name" value="AGAP004005-PA"/>
    <property type="match status" value="1"/>
</dbReference>
<dbReference type="Proteomes" id="UP000801492">
    <property type="component" value="Unassembled WGS sequence"/>
</dbReference>
<organism evidence="1 2">
    <name type="scientific">Ignelater luminosus</name>
    <name type="common">Cucubano</name>
    <name type="synonym">Pyrophorus luminosus</name>
    <dbReference type="NCBI Taxonomy" id="2038154"/>
    <lineage>
        <taxon>Eukaryota</taxon>
        <taxon>Metazoa</taxon>
        <taxon>Ecdysozoa</taxon>
        <taxon>Arthropoda</taxon>
        <taxon>Hexapoda</taxon>
        <taxon>Insecta</taxon>
        <taxon>Pterygota</taxon>
        <taxon>Neoptera</taxon>
        <taxon>Endopterygota</taxon>
        <taxon>Coleoptera</taxon>
        <taxon>Polyphaga</taxon>
        <taxon>Elateriformia</taxon>
        <taxon>Elateroidea</taxon>
        <taxon>Elateridae</taxon>
        <taxon>Agrypninae</taxon>
        <taxon>Pyrophorini</taxon>
        <taxon>Ignelater</taxon>
    </lineage>
</organism>
<dbReference type="Pfam" id="PF07841">
    <property type="entry name" value="DM4_12"/>
    <property type="match status" value="1"/>
</dbReference>
<dbReference type="AlphaFoldDB" id="A0A8K0GDV3"/>
<name>A0A8K0GDV3_IGNLU</name>
<proteinExistence type="predicted"/>
<evidence type="ECO:0000313" key="1">
    <source>
        <dbReference type="EMBL" id="KAF2895994.1"/>
    </source>
</evidence>
<sequence>MIVLILCHRVSPKIRDTSEAFTARQTRSLIYPEGTNWVQMVVGIGFPVELRKESVTWGATLKSYYLLPTNSNDILHPSIDYERKRRSFSRWDIYSAIKNFMDKFNFGTGKSCLMRAICEAALAPFDEKTGLLAEIMHVVLTPSTTSEEVQDYTDLEYHAAEELGKTSSNCARLFSECSTVYFLEQLTKIFT</sequence>
<gene>
    <name evidence="1" type="ORF">ILUMI_10180</name>
</gene>
<dbReference type="SMART" id="SM00718">
    <property type="entry name" value="DM4_12"/>
    <property type="match status" value="1"/>
</dbReference>
<protein>
    <submittedName>
        <fullName evidence="1">Uncharacterized protein</fullName>
    </submittedName>
</protein>
<dbReference type="PANTHER" id="PTHR21398">
    <property type="entry name" value="AGAP007094-PA"/>
    <property type="match status" value="1"/>
</dbReference>
<comment type="caution">
    <text evidence="1">The sequence shown here is derived from an EMBL/GenBank/DDBJ whole genome shotgun (WGS) entry which is preliminary data.</text>
</comment>
<evidence type="ECO:0000313" key="2">
    <source>
        <dbReference type="Proteomes" id="UP000801492"/>
    </source>
</evidence>
<dbReference type="InterPro" id="IPR006631">
    <property type="entry name" value="DM4_12"/>
</dbReference>
<accession>A0A8K0GDV3</accession>
<dbReference type="EMBL" id="VTPC01005446">
    <property type="protein sequence ID" value="KAF2895994.1"/>
    <property type="molecule type" value="Genomic_DNA"/>
</dbReference>
<keyword evidence="2" id="KW-1185">Reference proteome</keyword>
<reference evidence="1" key="1">
    <citation type="submission" date="2019-08" db="EMBL/GenBank/DDBJ databases">
        <title>The genome of the North American firefly Photinus pyralis.</title>
        <authorList>
            <consortium name="Photinus pyralis genome working group"/>
            <person name="Fallon T.R."/>
            <person name="Sander Lower S.E."/>
            <person name="Weng J.-K."/>
        </authorList>
    </citation>
    <scope>NUCLEOTIDE SEQUENCE</scope>
    <source>
        <strain evidence="1">TRF0915ILg1</strain>
        <tissue evidence="1">Whole body</tissue>
    </source>
</reference>